<dbReference type="Pfam" id="PF00672">
    <property type="entry name" value="HAMP"/>
    <property type="match status" value="1"/>
</dbReference>
<dbReference type="CDD" id="cd00082">
    <property type="entry name" value="HisKA"/>
    <property type="match status" value="1"/>
</dbReference>
<dbReference type="Pfam" id="PF00512">
    <property type="entry name" value="HisKA"/>
    <property type="match status" value="1"/>
</dbReference>
<dbReference type="PROSITE" id="PS50885">
    <property type="entry name" value="HAMP"/>
    <property type="match status" value="1"/>
</dbReference>
<dbReference type="Gene3D" id="6.10.340.10">
    <property type="match status" value="1"/>
</dbReference>
<evidence type="ECO:0000256" key="9">
    <source>
        <dbReference type="ARBA" id="ARBA00022777"/>
    </source>
</evidence>
<dbReference type="InterPro" id="IPR003661">
    <property type="entry name" value="HisK_dim/P_dom"/>
</dbReference>
<evidence type="ECO:0000256" key="11">
    <source>
        <dbReference type="ARBA" id="ARBA00022989"/>
    </source>
</evidence>
<dbReference type="SUPFAM" id="SSF47384">
    <property type="entry name" value="Homodimeric domain of signal transducing histidine kinase"/>
    <property type="match status" value="1"/>
</dbReference>
<name>A0ABX2F4W9_9PSEU</name>
<dbReference type="GO" id="GO:0016301">
    <property type="term" value="F:kinase activity"/>
    <property type="evidence" value="ECO:0007669"/>
    <property type="project" value="UniProtKB-KW"/>
</dbReference>
<keyword evidence="12" id="KW-0902">Two-component regulatory system</keyword>
<comment type="catalytic activity">
    <reaction evidence="1">
        <text>ATP + protein L-histidine = ADP + protein N-phospho-L-histidine.</text>
        <dbReference type="EC" id="2.7.13.3"/>
    </reaction>
</comment>
<keyword evidence="5" id="KW-0597">Phosphoprotein</keyword>
<dbReference type="Pfam" id="PF02518">
    <property type="entry name" value="HATPase_c"/>
    <property type="match status" value="1"/>
</dbReference>
<keyword evidence="8" id="KW-0547">Nucleotide-binding</keyword>
<dbReference type="SMART" id="SM00387">
    <property type="entry name" value="HATPase_c"/>
    <property type="match status" value="1"/>
</dbReference>
<keyword evidence="17" id="KW-1185">Reference proteome</keyword>
<evidence type="ECO:0000256" key="3">
    <source>
        <dbReference type="ARBA" id="ARBA00012438"/>
    </source>
</evidence>
<evidence type="ECO:0000256" key="7">
    <source>
        <dbReference type="ARBA" id="ARBA00022692"/>
    </source>
</evidence>
<dbReference type="CDD" id="cd06225">
    <property type="entry name" value="HAMP"/>
    <property type="match status" value="1"/>
</dbReference>
<dbReference type="PANTHER" id="PTHR44936">
    <property type="entry name" value="SENSOR PROTEIN CREC"/>
    <property type="match status" value="1"/>
</dbReference>
<evidence type="ECO:0000256" key="5">
    <source>
        <dbReference type="ARBA" id="ARBA00022553"/>
    </source>
</evidence>
<keyword evidence="10" id="KW-0067">ATP-binding</keyword>
<organism evidence="16 17">
    <name type="scientific">Kibdelosporangium persicum</name>
    <dbReference type="NCBI Taxonomy" id="2698649"/>
    <lineage>
        <taxon>Bacteria</taxon>
        <taxon>Bacillati</taxon>
        <taxon>Actinomycetota</taxon>
        <taxon>Actinomycetes</taxon>
        <taxon>Pseudonocardiales</taxon>
        <taxon>Pseudonocardiaceae</taxon>
        <taxon>Kibdelosporangium</taxon>
    </lineage>
</organism>
<dbReference type="PROSITE" id="PS50109">
    <property type="entry name" value="HIS_KIN"/>
    <property type="match status" value="1"/>
</dbReference>
<evidence type="ECO:0000256" key="12">
    <source>
        <dbReference type="ARBA" id="ARBA00023012"/>
    </source>
</evidence>
<dbReference type="PANTHER" id="PTHR44936:SF9">
    <property type="entry name" value="SENSOR PROTEIN CREC"/>
    <property type="match status" value="1"/>
</dbReference>
<dbReference type="InterPro" id="IPR036890">
    <property type="entry name" value="HATPase_C_sf"/>
</dbReference>
<reference evidence="16 17" key="1">
    <citation type="submission" date="2020-01" db="EMBL/GenBank/DDBJ databases">
        <title>Kibdelosporangium persica a novel Actinomycetes from a hot desert in Iran.</title>
        <authorList>
            <person name="Safaei N."/>
            <person name="Zaburannyi N."/>
            <person name="Mueller R."/>
            <person name="Wink J."/>
        </authorList>
    </citation>
    <scope>NUCLEOTIDE SEQUENCE [LARGE SCALE GENOMIC DNA]</scope>
    <source>
        <strain evidence="16 17">4NS15</strain>
    </source>
</reference>
<keyword evidence="9 16" id="KW-0418">Kinase</keyword>
<dbReference type="EC" id="2.7.13.3" evidence="3"/>
<evidence type="ECO:0000256" key="13">
    <source>
        <dbReference type="SAM" id="Phobius"/>
    </source>
</evidence>
<feature type="transmembrane region" description="Helical" evidence="13">
    <location>
        <begin position="139"/>
        <end position="160"/>
    </location>
</feature>
<evidence type="ECO:0000256" key="8">
    <source>
        <dbReference type="ARBA" id="ARBA00022741"/>
    </source>
</evidence>
<evidence type="ECO:0000313" key="17">
    <source>
        <dbReference type="Proteomes" id="UP000763557"/>
    </source>
</evidence>
<dbReference type="SUPFAM" id="SSF55874">
    <property type="entry name" value="ATPase domain of HSP90 chaperone/DNA topoisomerase II/histidine kinase"/>
    <property type="match status" value="1"/>
</dbReference>
<keyword evidence="13" id="KW-0472">Membrane</keyword>
<evidence type="ECO:0000256" key="4">
    <source>
        <dbReference type="ARBA" id="ARBA00022475"/>
    </source>
</evidence>
<keyword evidence="7 13" id="KW-0812">Transmembrane</keyword>
<dbReference type="Gene3D" id="3.30.565.10">
    <property type="entry name" value="Histidine kinase-like ATPase, C-terminal domain"/>
    <property type="match status" value="1"/>
</dbReference>
<sequence>MRRRIVTLAITAVALAISLFGFPLAAFVAKYNWDDERTDLERATAIAAIAVARDLPGTATLPITPPEIMLGLYAPTGELRTGGGPVMADQAVRRAAAGEIEVMDVEDSMVVAVPIWDGSTLVGVLRATESHRYSSVRTAVMWLFMIGFAVVSVGVALLLARRMAARLAAPLEELSAAAKVLGDGDFTVRTSRSGVPEIDSVGASLDSTAQRIGDTMDRERAFSANASHQLRTPIAGLRLQLEAALESPDDPRPAIRKSVAAVDRLERTVDDLLTLTRDRSPAPVADLDALLTDVATAWGEPLAASGRALEINAHGAPQPRAAEAAVRQILNVLVDNAFTHGAGTVRVTARDAGDALAIDVSDDGPGISSRHDVFARRVHNGHGIGLALARSLAEADGGRLTHREGSTFTLLLPSATESAGPQP</sequence>
<evidence type="ECO:0000256" key="2">
    <source>
        <dbReference type="ARBA" id="ARBA00004651"/>
    </source>
</evidence>
<dbReference type="RefSeq" id="WP_173131076.1">
    <property type="nucleotide sequence ID" value="NZ_CBCSGW010000002.1"/>
</dbReference>
<dbReference type="SMART" id="SM00304">
    <property type="entry name" value="HAMP"/>
    <property type="match status" value="1"/>
</dbReference>
<dbReference type="SMART" id="SM00388">
    <property type="entry name" value="HisKA"/>
    <property type="match status" value="1"/>
</dbReference>
<evidence type="ECO:0000313" key="16">
    <source>
        <dbReference type="EMBL" id="NRN65957.1"/>
    </source>
</evidence>
<comment type="caution">
    <text evidence="16">The sequence shown here is derived from an EMBL/GenBank/DDBJ whole genome shotgun (WGS) entry which is preliminary data.</text>
</comment>
<evidence type="ECO:0000259" key="14">
    <source>
        <dbReference type="PROSITE" id="PS50109"/>
    </source>
</evidence>
<evidence type="ECO:0000256" key="10">
    <source>
        <dbReference type="ARBA" id="ARBA00022840"/>
    </source>
</evidence>
<evidence type="ECO:0000256" key="6">
    <source>
        <dbReference type="ARBA" id="ARBA00022679"/>
    </source>
</evidence>
<dbReference type="InterPro" id="IPR005467">
    <property type="entry name" value="His_kinase_dom"/>
</dbReference>
<evidence type="ECO:0000256" key="1">
    <source>
        <dbReference type="ARBA" id="ARBA00000085"/>
    </source>
</evidence>
<dbReference type="InterPro" id="IPR036097">
    <property type="entry name" value="HisK_dim/P_sf"/>
</dbReference>
<keyword evidence="11 13" id="KW-1133">Transmembrane helix</keyword>
<dbReference type="InterPro" id="IPR003660">
    <property type="entry name" value="HAMP_dom"/>
</dbReference>
<protein>
    <recommendedName>
        <fullName evidence="3">histidine kinase</fullName>
        <ecNumber evidence="3">2.7.13.3</ecNumber>
    </recommendedName>
</protein>
<feature type="domain" description="HAMP" evidence="15">
    <location>
        <begin position="165"/>
        <end position="217"/>
    </location>
</feature>
<dbReference type="EMBL" id="JAAATY010000008">
    <property type="protein sequence ID" value="NRN65957.1"/>
    <property type="molecule type" value="Genomic_DNA"/>
</dbReference>
<keyword evidence="6" id="KW-0808">Transferase</keyword>
<dbReference type="InterPro" id="IPR003594">
    <property type="entry name" value="HATPase_dom"/>
</dbReference>
<gene>
    <name evidence="16" type="ORF">GC106_31740</name>
</gene>
<proteinExistence type="predicted"/>
<evidence type="ECO:0000259" key="15">
    <source>
        <dbReference type="PROSITE" id="PS50885"/>
    </source>
</evidence>
<keyword evidence="4" id="KW-1003">Cell membrane</keyword>
<accession>A0ABX2F4W9</accession>
<dbReference type="InterPro" id="IPR050980">
    <property type="entry name" value="2C_sensor_his_kinase"/>
</dbReference>
<dbReference type="Gene3D" id="1.10.287.130">
    <property type="match status" value="1"/>
</dbReference>
<feature type="domain" description="Histidine kinase" evidence="14">
    <location>
        <begin position="225"/>
        <end position="416"/>
    </location>
</feature>
<comment type="subcellular location">
    <subcellularLocation>
        <location evidence="2">Cell membrane</location>
        <topology evidence="2">Multi-pass membrane protein</topology>
    </subcellularLocation>
</comment>
<dbReference type="Proteomes" id="UP000763557">
    <property type="component" value="Unassembled WGS sequence"/>
</dbReference>